<reference evidence="5 6" key="1">
    <citation type="submission" date="2021-07" db="EMBL/GenBank/DDBJ databases">
        <title>Clostridium weizhouense sp. nov., an anaerobic bacterium isolated from activated sludge of Petroleum wastewater.</title>
        <authorList>
            <person name="Li Q."/>
        </authorList>
    </citation>
    <scope>NUCLEOTIDE SEQUENCE [LARGE SCALE GENOMIC DNA]</scope>
    <source>
        <strain evidence="5 6">YB-6</strain>
    </source>
</reference>
<name>A0ABS7AN94_9CLOT</name>
<organism evidence="5 6">
    <name type="scientific">Clostridium weizhouense</name>
    <dbReference type="NCBI Taxonomy" id="2859781"/>
    <lineage>
        <taxon>Bacteria</taxon>
        <taxon>Bacillati</taxon>
        <taxon>Bacillota</taxon>
        <taxon>Clostridia</taxon>
        <taxon>Eubacteriales</taxon>
        <taxon>Clostridiaceae</taxon>
        <taxon>Clostridium</taxon>
    </lineage>
</organism>
<evidence type="ECO:0000313" key="5">
    <source>
        <dbReference type="EMBL" id="MBW6410118.1"/>
    </source>
</evidence>
<keyword evidence="6" id="KW-1185">Reference proteome</keyword>
<dbReference type="InterPro" id="IPR005950">
    <property type="entry name" value="ModA"/>
</dbReference>
<protein>
    <submittedName>
        <fullName evidence="5">Molybdate ABC transporter substrate-binding protein</fullName>
    </submittedName>
</protein>
<accession>A0ABS7AN94</accession>
<feature type="signal peptide" evidence="4">
    <location>
        <begin position="1"/>
        <end position="21"/>
    </location>
</feature>
<proteinExistence type="inferred from homology"/>
<dbReference type="PIRSF" id="PIRSF004846">
    <property type="entry name" value="ModA"/>
    <property type="match status" value="1"/>
</dbReference>
<evidence type="ECO:0000313" key="6">
    <source>
        <dbReference type="Proteomes" id="UP001519921"/>
    </source>
</evidence>
<evidence type="ECO:0000256" key="3">
    <source>
        <dbReference type="ARBA" id="ARBA00022729"/>
    </source>
</evidence>
<keyword evidence="3 4" id="KW-0732">Signal</keyword>
<dbReference type="InterPro" id="IPR050682">
    <property type="entry name" value="ModA/WtpA"/>
</dbReference>
<dbReference type="Gene3D" id="3.40.190.10">
    <property type="entry name" value="Periplasmic binding protein-like II"/>
    <property type="match status" value="2"/>
</dbReference>
<evidence type="ECO:0000256" key="4">
    <source>
        <dbReference type="SAM" id="SignalP"/>
    </source>
</evidence>
<keyword evidence="2" id="KW-0479">Metal-binding</keyword>
<dbReference type="PANTHER" id="PTHR30632">
    <property type="entry name" value="MOLYBDATE-BINDING PERIPLASMIC PROTEIN"/>
    <property type="match status" value="1"/>
</dbReference>
<gene>
    <name evidence="5" type="primary">modA</name>
    <name evidence="5" type="ORF">KYD98_08430</name>
</gene>
<dbReference type="PANTHER" id="PTHR30632:SF0">
    <property type="entry name" value="SULFATE-BINDING PROTEIN"/>
    <property type="match status" value="1"/>
</dbReference>
<dbReference type="PROSITE" id="PS51257">
    <property type="entry name" value="PROKAR_LIPOPROTEIN"/>
    <property type="match status" value="1"/>
</dbReference>
<dbReference type="RefSeq" id="WP_219779187.1">
    <property type="nucleotide sequence ID" value="NZ_JAHXPT010000005.1"/>
</dbReference>
<feature type="chain" id="PRO_5047094992" evidence="4">
    <location>
        <begin position="22"/>
        <end position="265"/>
    </location>
</feature>
<evidence type="ECO:0000256" key="2">
    <source>
        <dbReference type="ARBA" id="ARBA00022723"/>
    </source>
</evidence>
<dbReference type="SUPFAM" id="SSF53850">
    <property type="entry name" value="Periplasmic binding protein-like II"/>
    <property type="match status" value="1"/>
</dbReference>
<dbReference type="CDD" id="cd13517">
    <property type="entry name" value="PBP2_ModA3_like"/>
    <property type="match status" value="1"/>
</dbReference>
<dbReference type="Pfam" id="PF13531">
    <property type="entry name" value="SBP_bac_11"/>
    <property type="match status" value="1"/>
</dbReference>
<evidence type="ECO:0000256" key="1">
    <source>
        <dbReference type="ARBA" id="ARBA00009175"/>
    </source>
</evidence>
<dbReference type="Proteomes" id="UP001519921">
    <property type="component" value="Unassembled WGS sequence"/>
</dbReference>
<sequence>MKKRKSLILISTLLILSIILAGCGQASKPTTANNEKNKSLLIYCAAGLKKPMDEIGKNFEEQNGVKVELTYANASDLIGQMEISHKGDICVLPSNKDYEMANKKELTLDKKDLTYHIPAIAVPKGNPLNIKNLQDFSKSGVRVILGDPQASPLGKLAMKLFAKVGIQDEVKPNVVSTVSTVNEIVTYLSMKKADASIVWEDNALNASKDIDCVQIPKEQNSIEKVNISTLKSCEDKELCQKFIDFTNSDEGKAIFTKNNLKPVEE</sequence>
<comment type="similarity">
    <text evidence="1">Belongs to the bacterial solute-binding protein ModA family.</text>
</comment>
<dbReference type="EMBL" id="JAHXPT010000005">
    <property type="protein sequence ID" value="MBW6410118.1"/>
    <property type="molecule type" value="Genomic_DNA"/>
</dbReference>
<dbReference type="NCBIfam" id="TIGR01256">
    <property type="entry name" value="modA"/>
    <property type="match status" value="1"/>
</dbReference>
<comment type="caution">
    <text evidence="5">The sequence shown here is derived from an EMBL/GenBank/DDBJ whole genome shotgun (WGS) entry which is preliminary data.</text>
</comment>